<accession>W5YU62</accession>
<protein>
    <submittedName>
        <fullName evidence="1">Uncharacterized protein</fullName>
    </submittedName>
</protein>
<dbReference type="KEGG" id="msx:AU14_04830"/>
<sequence length="37" mass="4162">MAGACSVSGIREWMLAIRLWQGDGSWPIRKIDDWQGA</sequence>
<evidence type="ECO:0000313" key="1">
    <source>
        <dbReference type="EMBL" id="AHI30008.1"/>
    </source>
</evidence>
<name>W5YU62_9GAMM</name>
<dbReference type="AlphaFoldDB" id="W5YU62"/>
<reference evidence="1 2" key="1">
    <citation type="journal article" date="2014" name="Genome Announc.">
        <title>Draft Genome Sequences of Marinobacter similis A3d10T and Marinobacter salarius R9SW1T.</title>
        <authorList>
            <person name="Ivanova E.P."/>
            <person name="Ng H.J."/>
            <person name="Webb H.K."/>
            <person name="Feng G."/>
            <person name="Oshima K."/>
            <person name="Hattori M."/>
            <person name="Ohkuma M."/>
            <person name="Sergeev A.F."/>
            <person name="Mikhailov V.V."/>
            <person name="Crawford R.J."/>
            <person name="Sawabe T."/>
        </authorList>
    </citation>
    <scope>NUCLEOTIDE SEQUENCE [LARGE SCALE GENOMIC DNA]</scope>
    <source>
        <strain evidence="1 2">A3d10</strain>
    </source>
</reference>
<keyword evidence="2" id="KW-1185">Reference proteome</keyword>
<evidence type="ECO:0000313" key="2">
    <source>
        <dbReference type="Proteomes" id="UP000061489"/>
    </source>
</evidence>
<dbReference type="Proteomes" id="UP000061489">
    <property type="component" value="Chromosome"/>
</dbReference>
<gene>
    <name evidence="1" type="ORF">AU14_04830</name>
</gene>
<dbReference type="EMBL" id="CP007151">
    <property type="protein sequence ID" value="AHI30008.1"/>
    <property type="molecule type" value="Genomic_DNA"/>
</dbReference>
<proteinExistence type="predicted"/>
<dbReference type="HOGENOM" id="CLU_3345682_0_0_6"/>
<organism evidence="1 2">
    <name type="scientific">Marinobacter similis</name>
    <dbReference type="NCBI Taxonomy" id="1420916"/>
    <lineage>
        <taxon>Bacteria</taxon>
        <taxon>Pseudomonadati</taxon>
        <taxon>Pseudomonadota</taxon>
        <taxon>Gammaproteobacteria</taxon>
        <taxon>Pseudomonadales</taxon>
        <taxon>Marinobacteraceae</taxon>
        <taxon>Marinobacter</taxon>
    </lineage>
</organism>